<dbReference type="SUPFAM" id="SSF55681">
    <property type="entry name" value="Class II aaRS and biotin synthetases"/>
    <property type="match status" value="1"/>
</dbReference>
<comment type="function">
    <text evidence="12">Catalyzes the aminoacylation of histidyl-tRNA in both the cytoplasm and the mitochondrion.</text>
</comment>
<feature type="domain" description="Aminoacyl-transfer RNA synthetases class-II family profile" evidence="15">
    <location>
        <begin position="140"/>
        <end position="506"/>
    </location>
</feature>
<evidence type="ECO:0000256" key="6">
    <source>
        <dbReference type="ARBA" id="ARBA00022741"/>
    </source>
</evidence>
<dbReference type="GO" id="GO:0005524">
    <property type="term" value="F:ATP binding"/>
    <property type="evidence" value="ECO:0007669"/>
    <property type="project" value="UniProtKB-KW"/>
</dbReference>
<dbReference type="SUPFAM" id="SSF52954">
    <property type="entry name" value="Class II aaRS ABD-related"/>
    <property type="match status" value="1"/>
</dbReference>
<evidence type="ECO:0000313" key="16">
    <source>
        <dbReference type="EMBL" id="CRK17526.1"/>
    </source>
</evidence>
<evidence type="ECO:0000256" key="2">
    <source>
        <dbReference type="ARBA" id="ARBA00008226"/>
    </source>
</evidence>
<dbReference type="HAMAP" id="MF_00127">
    <property type="entry name" value="His_tRNA_synth"/>
    <property type="match status" value="1"/>
</dbReference>
<dbReference type="PANTHER" id="PTHR11476">
    <property type="entry name" value="HISTIDYL-TRNA SYNTHETASE"/>
    <property type="match status" value="1"/>
</dbReference>
<accession>A0A0G4L6C7</accession>
<dbReference type="Gene3D" id="3.40.50.800">
    <property type="entry name" value="Anticodon-binding domain"/>
    <property type="match status" value="1"/>
</dbReference>
<evidence type="ECO:0000256" key="13">
    <source>
        <dbReference type="ARBA" id="ARBA00067413"/>
    </source>
</evidence>
<evidence type="ECO:0000256" key="3">
    <source>
        <dbReference type="ARBA" id="ARBA00012815"/>
    </source>
</evidence>
<dbReference type="PANTHER" id="PTHR11476:SF7">
    <property type="entry name" value="HISTIDINE--TRNA LIGASE"/>
    <property type="match status" value="1"/>
</dbReference>
<dbReference type="STRING" id="100787.A0A0G4L6C7"/>
<dbReference type="InterPro" id="IPR015807">
    <property type="entry name" value="His-tRNA-ligase"/>
</dbReference>
<evidence type="ECO:0000256" key="7">
    <source>
        <dbReference type="ARBA" id="ARBA00022840"/>
    </source>
</evidence>
<evidence type="ECO:0000256" key="11">
    <source>
        <dbReference type="ARBA" id="ARBA00047639"/>
    </source>
</evidence>
<dbReference type="InterPro" id="IPR033656">
    <property type="entry name" value="HisRS_anticodon"/>
</dbReference>
<dbReference type="InterPro" id="IPR036621">
    <property type="entry name" value="Anticodon-bd_dom_sf"/>
</dbReference>
<feature type="region of interest" description="Disordered" evidence="14">
    <location>
        <begin position="81"/>
        <end position="110"/>
    </location>
</feature>
<dbReference type="InterPro" id="IPR006195">
    <property type="entry name" value="aa-tRNA-synth_II"/>
</dbReference>
<organism evidence="16 17">
    <name type="scientific">Verticillium longisporum</name>
    <name type="common">Verticillium dahliae var. longisporum</name>
    <dbReference type="NCBI Taxonomy" id="100787"/>
    <lineage>
        <taxon>Eukaryota</taxon>
        <taxon>Fungi</taxon>
        <taxon>Dikarya</taxon>
        <taxon>Ascomycota</taxon>
        <taxon>Pezizomycotina</taxon>
        <taxon>Sordariomycetes</taxon>
        <taxon>Hypocreomycetidae</taxon>
        <taxon>Glomerellales</taxon>
        <taxon>Plectosphaerellaceae</taxon>
        <taxon>Verticillium</taxon>
    </lineage>
</organism>
<dbReference type="GO" id="GO:0006427">
    <property type="term" value="P:histidyl-tRNA aminoacylation"/>
    <property type="evidence" value="ECO:0007669"/>
    <property type="project" value="InterPro"/>
</dbReference>
<dbReference type="PROSITE" id="PS50862">
    <property type="entry name" value="AA_TRNA_LIGASE_II"/>
    <property type="match status" value="1"/>
</dbReference>
<keyword evidence="9" id="KW-0030">Aminoacyl-tRNA synthetase</keyword>
<dbReference type="Pfam" id="PF13393">
    <property type="entry name" value="tRNA-synt_His"/>
    <property type="match status" value="1"/>
</dbReference>
<dbReference type="CDD" id="cd00773">
    <property type="entry name" value="HisRS-like_core"/>
    <property type="match status" value="1"/>
</dbReference>
<dbReference type="AlphaFoldDB" id="A0A0G4L6C7"/>
<evidence type="ECO:0000256" key="1">
    <source>
        <dbReference type="ARBA" id="ARBA00004496"/>
    </source>
</evidence>
<feature type="compositionally biased region" description="Low complexity" evidence="14">
    <location>
        <begin position="649"/>
        <end position="660"/>
    </location>
</feature>
<feature type="compositionally biased region" description="Polar residues" evidence="14">
    <location>
        <begin position="89"/>
        <end position="100"/>
    </location>
</feature>
<dbReference type="FunFam" id="3.30.930.10:FF:000021">
    <property type="entry name" value="Probable histidine--tRNA ligase, mitochondrial"/>
    <property type="match status" value="1"/>
</dbReference>
<dbReference type="InterPro" id="IPR004154">
    <property type="entry name" value="Anticodon-bd"/>
</dbReference>
<feature type="region of interest" description="Disordered" evidence="14">
    <location>
        <begin position="639"/>
        <end position="669"/>
    </location>
</feature>
<dbReference type="InterPro" id="IPR041715">
    <property type="entry name" value="HisRS-like_core"/>
</dbReference>
<dbReference type="GO" id="GO:0003723">
    <property type="term" value="F:RNA binding"/>
    <property type="evidence" value="ECO:0007669"/>
    <property type="project" value="TreeGrafter"/>
</dbReference>
<evidence type="ECO:0000259" key="15">
    <source>
        <dbReference type="PROSITE" id="PS50862"/>
    </source>
</evidence>
<reference evidence="16 17" key="1">
    <citation type="submission" date="2015-05" db="EMBL/GenBank/DDBJ databases">
        <authorList>
            <person name="Wang D.B."/>
            <person name="Wang M."/>
        </authorList>
    </citation>
    <scope>NUCLEOTIDE SEQUENCE [LARGE SCALE GENOMIC DNA]</scope>
    <source>
        <strain evidence="16">VL1</strain>
    </source>
</reference>
<sequence length="669" mass="74327">MVALQIQRRSPRQLPSHFLNTASIPTKPVVFLPPHPSLPSSTLFSFAGLYPPAHFSPSGRFMKTSLQRFSRSFCRPPSHLTHPSRFALATQTAPPRSNTPRYRDNPRHRTLHTTNPVLRRRDESPNMPPKIKFELKTPKGTKDWFGPDMIIREQIFSVMRSVFQRHGAMELDTPTFELTPILTGKYGEDSKLIYQLADQGGEDSSLVYDCTVPMARWLAQNAIENVKRYTIKKVYRRDQPAMNKGRQREFYQADIDFAGANYDPMLPDAEIIRITTEVFSALGWADTYTININHRKILDGMFQVCGVPDEKIRAISSAVDKLDKAPWADVKKEMTVEKGLDEEVADKIGEWVILEGKQDVIEKLRADEKMAANELIQQGLSDMEILFEYLEVFGCLDRVSFSLSLARGLDYYTGIIYEVRVPESAPPVAPADGEGGAKKKKSKSKNTEDASESVGVGSVAAGGRYDNLVGMFSGKKQVPCVGISFGIERIFSLMKARMAAENEAVPSTVDVYVMALGSKAGLVKERLRVSAQLWDAGVKTEFLYKVKPKLPPQFKAAESNQAPFAVILGDDEIEKGVVKIKELGLPEGHPHKDGELVDMKNLVPEVQKRLARKRELDEISRKAGGLKVVGGLRGEDIDKAEAKKEEPAAEAAAPAAATATEEVKPVEAQ</sequence>
<dbReference type="GO" id="GO:0005829">
    <property type="term" value="C:cytosol"/>
    <property type="evidence" value="ECO:0007669"/>
    <property type="project" value="TreeGrafter"/>
</dbReference>
<evidence type="ECO:0000256" key="4">
    <source>
        <dbReference type="ARBA" id="ARBA00022490"/>
    </source>
</evidence>
<comment type="subcellular location">
    <subcellularLocation>
        <location evidence="1">Cytoplasm</location>
    </subcellularLocation>
</comment>
<evidence type="ECO:0000256" key="8">
    <source>
        <dbReference type="ARBA" id="ARBA00022917"/>
    </source>
</evidence>
<dbReference type="GO" id="GO:0004821">
    <property type="term" value="F:histidine-tRNA ligase activity"/>
    <property type="evidence" value="ECO:0007669"/>
    <property type="project" value="UniProtKB-EC"/>
</dbReference>
<evidence type="ECO:0000256" key="14">
    <source>
        <dbReference type="SAM" id="MobiDB-lite"/>
    </source>
</evidence>
<dbReference type="InterPro" id="IPR045864">
    <property type="entry name" value="aa-tRNA-synth_II/BPL/LPL"/>
</dbReference>
<evidence type="ECO:0000313" key="17">
    <source>
        <dbReference type="Proteomes" id="UP000044602"/>
    </source>
</evidence>
<comment type="catalytic activity">
    <reaction evidence="11">
        <text>tRNA(His) + L-histidine + ATP = L-histidyl-tRNA(His) + AMP + diphosphate + H(+)</text>
        <dbReference type="Rhea" id="RHEA:17313"/>
        <dbReference type="Rhea" id="RHEA-COMP:9665"/>
        <dbReference type="Rhea" id="RHEA-COMP:9689"/>
        <dbReference type="ChEBI" id="CHEBI:15378"/>
        <dbReference type="ChEBI" id="CHEBI:30616"/>
        <dbReference type="ChEBI" id="CHEBI:33019"/>
        <dbReference type="ChEBI" id="CHEBI:57595"/>
        <dbReference type="ChEBI" id="CHEBI:78442"/>
        <dbReference type="ChEBI" id="CHEBI:78527"/>
        <dbReference type="ChEBI" id="CHEBI:456215"/>
        <dbReference type="EC" id="6.1.1.21"/>
    </reaction>
</comment>
<evidence type="ECO:0000256" key="10">
    <source>
        <dbReference type="ARBA" id="ARBA00030619"/>
    </source>
</evidence>
<dbReference type="CDD" id="cd00859">
    <property type="entry name" value="HisRS_anticodon"/>
    <property type="match status" value="1"/>
</dbReference>
<keyword evidence="4" id="KW-0963">Cytoplasm</keyword>
<dbReference type="EC" id="6.1.1.21" evidence="3"/>
<gene>
    <name evidence="16" type="ORF">BN1708_012084</name>
</gene>
<dbReference type="GO" id="GO:0005739">
    <property type="term" value="C:mitochondrion"/>
    <property type="evidence" value="ECO:0007669"/>
    <property type="project" value="TreeGrafter"/>
</dbReference>
<keyword evidence="7" id="KW-0067">ATP-binding</keyword>
<dbReference type="GO" id="GO:0032543">
    <property type="term" value="P:mitochondrial translation"/>
    <property type="evidence" value="ECO:0007669"/>
    <property type="project" value="TreeGrafter"/>
</dbReference>
<keyword evidence="6" id="KW-0547">Nucleotide-binding</keyword>
<dbReference type="NCBIfam" id="TIGR00442">
    <property type="entry name" value="hisS"/>
    <property type="match status" value="1"/>
</dbReference>
<name>A0A0G4L6C7_VERLO</name>
<dbReference type="FunFam" id="3.40.50.800:FF:000015">
    <property type="entry name" value="Histidyl-tRNA synthetase, mitochondrial"/>
    <property type="match status" value="1"/>
</dbReference>
<comment type="similarity">
    <text evidence="2">Belongs to the class-II aminoacyl-tRNA synthetase family.</text>
</comment>
<protein>
    <recommendedName>
        <fullName evidence="13">Histidine--tRNA ligase, mitochondrial</fullName>
        <ecNumber evidence="3">6.1.1.21</ecNumber>
    </recommendedName>
    <alternativeName>
        <fullName evidence="10">Histidyl-tRNA synthetase</fullName>
    </alternativeName>
</protein>
<evidence type="ECO:0000256" key="9">
    <source>
        <dbReference type="ARBA" id="ARBA00023146"/>
    </source>
</evidence>
<dbReference type="Pfam" id="PF03129">
    <property type="entry name" value="HGTP_anticodon"/>
    <property type="match status" value="1"/>
</dbReference>
<dbReference type="EMBL" id="CVQH01008668">
    <property type="protein sequence ID" value="CRK17526.1"/>
    <property type="molecule type" value="Genomic_DNA"/>
</dbReference>
<evidence type="ECO:0000256" key="12">
    <source>
        <dbReference type="ARBA" id="ARBA00058343"/>
    </source>
</evidence>
<keyword evidence="17" id="KW-1185">Reference proteome</keyword>
<dbReference type="Gene3D" id="3.30.930.10">
    <property type="entry name" value="Bira Bifunctional Protein, Domain 2"/>
    <property type="match status" value="1"/>
</dbReference>
<keyword evidence="8" id="KW-0648">Protein biosynthesis</keyword>
<feature type="region of interest" description="Disordered" evidence="14">
    <location>
        <begin position="427"/>
        <end position="453"/>
    </location>
</feature>
<dbReference type="Proteomes" id="UP000044602">
    <property type="component" value="Unassembled WGS sequence"/>
</dbReference>
<keyword evidence="5" id="KW-0436">Ligase</keyword>
<evidence type="ECO:0000256" key="5">
    <source>
        <dbReference type="ARBA" id="ARBA00022598"/>
    </source>
</evidence>
<proteinExistence type="inferred from homology"/>